<evidence type="ECO:0000256" key="4">
    <source>
        <dbReference type="ARBA" id="ARBA00022553"/>
    </source>
</evidence>
<evidence type="ECO:0000256" key="7">
    <source>
        <dbReference type="ARBA" id="ARBA00022777"/>
    </source>
</evidence>
<dbReference type="CDD" id="cd00082">
    <property type="entry name" value="HisKA"/>
    <property type="match status" value="1"/>
</dbReference>
<dbReference type="EMBL" id="BOPG01000114">
    <property type="protein sequence ID" value="GIJ64327.1"/>
    <property type="molecule type" value="Genomic_DNA"/>
</dbReference>
<dbReference type="Pfam" id="PF00512">
    <property type="entry name" value="HisKA"/>
    <property type="match status" value="1"/>
</dbReference>
<evidence type="ECO:0000259" key="11">
    <source>
        <dbReference type="PROSITE" id="PS50109"/>
    </source>
</evidence>
<dbReference type="InterPro" id="IPR050428">
    <property type="entry name" value="TCS_sensor_his_kinase"/>
</dbReference>
<dbReference type="SUPFAM" id="SSF47384">
    <property type="entry name" value="Homodimeric domain of signal transducing histidine kinase"/>
    <property type="match status" value="1"/>
</dbReference>
<accession>A0A8J3ZJY2</accession>
<dbReference type="Pfam" id="PF02518">
    <property type="entry name" value="HATPase_c"/>
    <property type="match status" value="1"/>
</dbReference>
<dbReference type="InterPro" id="IPR005467">
    <property type="entry name" value="His_kinase_dom"/>
</dbReference>
<dbReference type="Proteomes" id="UP000612585">
    <property type="component" value="Unassembled WGS sequence"/>
</dbReference>
<gene>
    <name evidence="13" type="primary">mprB</name>
    <name evidence="13" type="ORF">Vau01_118430</name>
</gene>
<dbReference type="CDD" id="cd00075">
    <property type="entry name" value="HATPase"/>
    <property type="match status" value="1"/>
</dbReference>
<dbReference type="SMART" id="SM00304">
    <property type="entry name" value="HAMP"/>
    <property type="match status" value="1"/>
</dbReference>
<keyword evidence="5" id="KW-0808">Transferase</keyword>
<evidence type="ECO:0000256" key="1">
    <source>
        <dbReference type="ARBA" id="ARBA00000085"/>
    </source>
</evidence>
<dbReference type="Gene3D" id="1.10.287.130">
    <property type="match status" value="1"/>
</dbReference>
<evidence type="ECO:0000313" key="13">
    <source>
        <dbReference type="EMBL" id="GIJ64327.1"/>
    </source>
</evidence>
<reference evidence="13" key="1">
    <citation type="submission" date="2021-01" db="EMBL/GenBank/DDBJ databases">
        <title>Whole genome shotgun sequence of Virgisporangium aurantiacum NBRC 16421.</title>
        <authorList>
            <person name="Komaki H."/>
            <person name="Tamura T."/>
        </authorList>
    </citation>
    <scope>NUCLEOTIDE SEQUENCE</scope>
    <source>
        <strain evidence="13">NBRC 16421</strain>
    </source>
</reference>
<dbReference type="Gene3D" id="3.30.565.10">
    <property type="entry name" value="Histidine kinase-like ATPase, C-terminal domain"/>
    <property type="match status" value="1"/>
</dbReference>
<dbReference type="InterPro" id="IPR004358">
    <property type="entry name" value="Sig_transdc_His_kin-like_C"/>
</dbReference>
<dbReference type="InterPro" id="IPR036097">
    <property type="entry name" value="HisK_dim/P_sf"/>
</dbReference>
<dbReference type="SUPFAM" id="SSF158472">
    <property type="entry name" value="HAMP domain-like"/>
    <property type="match status" value="1"/>
</dbReference>
<evidence type="ECO:0000256" key="2">
    <source>
        <dbReference type="ARBA" id="ARBA00004236"/>
    </source>
</evidence>
<evidence type="ECO:0000256" key="10">
    <source>
        <dbReference type="ARBA" id="ARBA00023136"/>
    </source>
</evidence>
<dbReference type="PRINTS" id="PR00344">
    <property type="entry name" value="BCTRLSENSOR"/>
</dbReference>
<dbReference type="GO" id="GO:0000155">
    <property type="term" value="F:phosphorelay sensor kinase activity"/>
    <property type="evidence" value="ECO:0007669"/>
    <property type="project" value="InterPro"/>
</dbReference>
<dbReference type="PANTHER" id="PTHR45436">
    <property type="entry name" value="SENSOR HISTIDINE KINASE YKOH"/>
    <property type="match status" value="1"/>
</dbReference>
<dbReference type="AlphaFoldDB" id="A0A8J3ZJY2"/>
<evidence type="ECO:0000256" key="8">
    <source>
        <dbReference type="ARBA" id="ARBA00022989"/>
    </source>
</evidence>
<evidence type="ECO:0000256" key="6">
    <source>
        <dbReference type="ARBA" id="ARBA00022692"/>
    </source>
</evidence>
<comment type="catalytic activity">
    <reaction evidence="1">
        <text>ATP + protein L-histidine = ADP + protein N-phospho-L-histidine.</text>
        <dbReference type="EC" id="2.7.13.3"/>
    </reaction>
</comment>
<keyword evidence="8" id="KW-1133">Transmembrane helix</keyword>
<keyword evidence="10" id="KW-0472">Membrane</keyword>
<evidence type="ECO:0000256" key="5">
    <source>
        <dbReference type="ARBA" id="ARBA00022679"/>
    </source>
</evidence>
<evidence type="ECO:0000313" key="14">
    <source>
        <dbReference type="Proteomes" id="UP000612585"/>
    </source>
</evidence>
<keyword evidence="14" id="KW-1185">Reference proteome</keyword>
<protein>
    <recommendedName>
        <fullName evidence="3">histidine kinase</fullName>
        <ecNumber evidence="3">2.7.13.3</ecNumber>
    </recommendedName>
</protein>
<dbReference type="PROSITE" id="PS50109">
    <property type="entry name" value="HIS_KIN"/>
    <property type="match status" value="1"/>
</dbReference>
<dbReference type="InterPro" id="IPR036890">
    <property type="entry name" value="HATPase_C_sf"/>
</dbReference>
<dbReference type="InterPro" id="IPR003660">
    <property type="entry name" value="HAMP_dom"/>
</dbReference>
<keyword evidence="9" id="KW-0902">Two-component regulatory system</keyword>
<dbReference type="SUPFAM" id="SSF55874">
    <property type="entry name" value="ATPase domain of HSP90 chaperone/DNA topoisomerase II/histidine kinase"/>
    <property type="match status" value="1"/>
</dbReference>
<dbReference type="PANTHER" id="PTHR45436:SF5">
    <property type="entry name" value="SENSOR HISTIDINE KINASE TRCS"/>
    <property type="match status" value="1"/>
</dbReference>
<evidence type="ECO:0000256" key="3">
    <source>
        <dbReference type="ARBA" id="ARBA00012438"/>
    </source>
</evidence>
<evidence type="ECO:0000256" key="9">
    <source>
        <dbReference type="ARBA" id="ARBA00023012"/>
    </source>
</evidence>
<proteinExistence type="predicted"/>
<keyword evidence="6" id="KW-0812">Transmembrane</keyword>
<dbReference type="SMART" id="SM00388">
    <property type="entry name" value="HisKA"/>
    <property type="match status" value="1"/>
</dbReference>
<comment type="caution">
    <text evidence="13">The sequence shown here is derived from an EMBL/GenBank/DDBJ whole genome shotgun (WGS) entry which is preliminary data.</text>
</comment>
<dbReference type="Pfam" id="PF00672">
    <property type="entry name" value="HAMP"/>
    <property type="match status" value="1"/>
</dbReference>
<keyword evidence="4" id="KW-0597">Phosphoprotein</keyword>
<sequence length="465" mass="49647">MTGRPSIRRRLALIAGAATTVVAVVMGVSAWLALSQTLIRQIDRELNAMTHGPLPQLTAEAAATIPTTPLKADNDLRLQVRFTDGARVTVPRDTAELPWSAADTAVANGVQAEARYTVDTDHGRFRVLTFRGNLGQTIQMARSLAGTDATLRRFGLLTAALIVGAASIAAVAGRLVARAGLRPVDELTTAATRIAETRDLSKPIQVCGHDEIAQLGRAFNHMLGRLDVAQRQQRELIEDAAHELRTPMSSLRTNVELLIHAGDRLAPSDRSALLTDLATQSIELTDLVANLVNLARSNTGDEPAVATDLTELAAEASDLARAHYPRTTFRLDARDALTITARPGAVQRALVNLLDNAAKFGPPGQDVEIHIRDTAIGTASYAEVSVHDRGPTIPADHRDRVFQRFHRLDASRSMPGSGLGLAIVQQTAAQHGGIVTVDARPGGGNTFRLLLPATPVSPTPPGENR</sequence>
<feature type="domain" description="Histidine kinase" evidence="11">
    <location>
        <begin position="239"/>
        <end position="455"/>
    </location>
</feature>
<evidence type="ECO:0000259" key="12">
    <source>
        <dbReference type="PROSITE" id="PS50885"/>
    </source>
</evidence>
<feature type="domain" description="HAMP" evidence="12">
    <location>
        <begin position="178"/>
        <end position="231"/>
    </location>
</feature>
<dbReference type="RefSeq" id="WP_204012668.1">
    <property type="nucleotide sequence ID" value="NZ_BOPG01000114.1"/>
</dbReference>
<organism evidence="13 14">
    <name type="scientific">Virgisporangium aurantiacum</name>
    <dbReference type="NCBI Taxonomy" id="175570"/>
    <lineage>
        <taxon>Bacteria</taxon>
        <taxon>Bacillati</taxon>
        <taxon>Actinomycetota</taxon>
        <taxon>Actinomycetes</taxon>
        <taxon>Micromonosporales</taxon>
        <taxon>Micromonosporaceae</taxon>
        <taxon>Virgisporangium</taxon>
    </lineage>
</organism>
<dbReference type="Gene3D" id="6.10.340.10">
    <property type="match status" value="1"/>
</dbReference>
<dbReference type="EC" id="2.7.13.3" evidence="3"/>
<dbReference type="InterPro" id="IPR003594">
    <property type="entry name" value="HATPase_dom"/>
</dbReference>
<keyword evidence="7 13" id="KW-0418">Kinase</keyword>
<dbReference type="GO" id="GO:0005886">
    <property type="term" value="C:plasma membrane"/>
    <property type="evidence" value="ECO:0007669"/>
    <property type="project" value="UniProtKB-SubCell"/>
</dbReference>
<name>A0A8J3ZJY2_9ACTN</name>
<dbReference type="SMART" id="SM00387">
    <property type="entry name" value="HATPase_c"/>
    <property type="match status" value="1"/>
</dbReference>
<dbReference type="InterPro" id="IPR003661">
    <property type="entry name" value="HisK_dim/P_dom"/>
</dbReference>
<dbReference type="CDD" id="cd06225">
    <property type="entry name" value="HAMP"/>
    <property type="match status" value="1"/>
</dbReference>
<dbReference type="PROSITE" id="PS50885">
    <property type="entry name" value="HAMP"/>
    <property type="match status" value="1"/>
</dbReference>
<comment type="subcellular location">
    <subcellularLocation>
        <location evidence="2">Cell membrane</location>
    </subcellularLocation>
</comment>